<comment type="caution">
    <text evidence="13">The sequence shown here is derived from an EMBL/GenBank/DDBJ whole genome shotgun (WGS) entry which is preliminary data.</text>
</comment>
<dbReference type="InterPro" id="IPR001509">
    <property type="entry name" value="Epimerase_deHydtase"/>
</dbReference>
<organism evidence="13 14">
    <name type="scientific">Aphanothece cf. minutissima CCALA 015</name>
    <dbReference type="NCBI Taxonomy" id="2107695"/>
    <lineage>
        <taxon>Bacteria</taxon>
        <taxon>Bacillati</taxon>
        <taxon>Cyanobacteriota</taxon>
        <taxon>Cyanophyceae</taxon>
        <taxon>Oscillatoriophycideae</taxon>
        <taxon>Chroococcales</taxon>
        <taxon>Aphanothecaceae</taxon>
        <taxon>Aphanothece</taxon>
    </lineage>
</organism>
<dbReference type="Gene3D" id="3.40.50.720">
    <property type="entry name" value="NAD(P)-binding Rossmann-like Domain"/>
    <property type="match status" value="1"/>
</dbReference>
<dbReference type="CDD" id="cd05247">
    <property type="entry name" value="UDP_G4E_1_SDR_e"/>
    <property type="match status" value="1"/>
</dbReference>
<evidence type="ECO:0000256" key="9">
    <source>
        <dbReference type="ARBA" id="ARBA00023235"/>
    </source>
</evidence>
<dbReference type="SUPFAM" id="SSF51735">
    <property type="entry name" value="NAD(P)-binding Rossmann-fold domains"/>
    <property type="match status" value="1"/>
</dbReference>
<evidence type="ECO:0000313" key="13">
    <source>
        <dbReference type="EMBL" id="PSB37691.1"/>
    </source>
</evidence>
<dbReference type="EC" id="5.1.3.2" evidence="5 10"/>
<evidence type="ECO:0000256" key="2">
    <source>
        <dbReference type="ARBA" id="ARBA00001911"/>
    </source>
</evidence>
<evidence type="ECO:0000313" key="14">
    <source>
        <dbReference type="Proteomes" id="UP000238218"/>
    </source>
</evidence>
<dbReference type="Pfam" id="PF01370">
    <property type="entry name" value="Epimerase"/>
    <property type="match status" value="1"/>
</dbReference>
<evidence type="ECO:0000256" key="4">
    <source>
        <dbReference type="ARBA" id="ARBA00007637"/>
    </source>
</evidence>
<protein>
    <recommendedName>
        <fullName evidence="6 10">UDP-glucose 4-epimerase</fullName>
        <ecNumber evidence="5 10">5.1.3.2</ecNumber>
    </recommendedName>
</protein>
<keyword evidence="9 10" id="KW-0413">Isomerase</keyword>
<dbReference type="InterPro" id="IPR036291">
    <property type="entry name" value="NAD(P)-bd_dom_sf"/>
</dbReference>
<evidence type="ECO:0000256" key="3">
    <source>
        <dbReference type="ARBA" id="ARBA00004947"/>
    </source>
</evidence>
<comment type="catalytic activity">
    <reaction evidence="1 10">
        <text>UDP-alpha-D-glucose = UDP-alpha-D-galactose</text>
        <dbReference type="Rhea" id="RHEA:22168"/>
        <dbReference type="ChEBI" id="CHEBI:58885"/>
        <dbReference type="ChEBI" id="CHEBI:66914"/>
        <dbReference type="EC" id="5.1.3.2"/>
    </reaction>
</comment>
<keyword evidence="7 10" id="KW-0520">NAD</keyword>
<feature type="domain" description="NAD-dependent epimerase/dehydratase" evidence="12">
    <location>
        <begin position="4"/>
        <end position="279"/>
    </location>
</feature>
<keyword evidence="14" id="KW-1185">Reference proteome</keyword>
<evidence type="ECO:0000256" key="7">
    <source>
        <dbReference type="ARBA" id="ARBA00023027"/>
    </source>
</evidence>
<reference evidence="13 14" key="1">
    <citation type="submission" date="2018-02" db="EMBL/GenBank/DDBJ databases">
        <authorList>
            <person name="Moore K."/>
            <person name="Momper L."/>
        </authorList>
    </citation>
    <scope>NUCLEOTIDE SEQUENCE [LARGE SCALE GENOMIC DNA]</scope>
    <source>
        <strain evidence="13 14">CCALA 015</strain>
    </source>
</reference>
<accession>A0ABX5FAP8</accession>
<dbReference type="NCBIfam" id="TIGR01179">
    <property type="entry name" value="galE"/>
    <property type="match status" value="1"/>
</dbReference>
<sequence>MTTVLLTGGAGFIGSHTCLTLLEAGHRVVVIDDFSNGRPEALRRVSELAGLGGWRQLSPERWAAGDGGQARFTLLKGDVRCPLDLDRAFGEVEAMGGGGIAAVLHFAGLKAVGESMGQPLRYWDVNVVGAVRLLEAMDRHGCQTLVFSSSATLYGLTDRVPIPETAPLQPINPYGYTKAAVERMLADVAASTPGWRIALLRYFNPVGAHPSGRIGEDPSGPPNNLFPFLCQVAAGRRQRLEVFGGDWPTPDGTGVRDYLHVMDLAEGHGRALEVLQAEPPQLLTLNLGSGRGHSVLDLVRSFEATNHLTLPYAVVERRPGDSAISVADPREASRRMGWRTRRSLADICRDGWAWQRANPEGYRSDSDRQAEPGRALIEVQGVS</sequence>
<dbReference type="Gene3D" id="3.90.25.10">
    <property type="entry name" value="UDP-galactose 4-epimerase, domain 1"/>
    <property type="match status" value="1"/>
</dbReference>
<feature type="region of interest" description="Disordered" evidence="11">
    <location>
        <begin position="359"/>
        <end position="383"/>
    </location>
</feature>
<dbReference type="InterPro" id="IPR005886">
    <property type="entry name" value="UDP_G4E"/>
</dbReference>
<dbReference type="PANTHER" id="PTHR43725:SF47">
    <property type="entry name" value="UDP-GLUCOSE 4-EPIMERASE"/>
    <property type="match status" value="1"/>
</dbReference>
<comment type="pathway">
    <text evidence="3 10">Carbohydrate metabolism; galactose metabolism.</text>
</comment>
<evidence type="ECO:0000256" key="5">
    <source>
        <dbReference type="ARBA" id="ARBA00013189"/>
    </source>
</evidence>
<gene>
    <name evidence="13" type="primary">galE</name>
    <name evidence="13" type="ORF">C7B81_09330</name>
</gene>
<evidence type="ECO:0000256" key="6">
    <source>
        <dbReference type="ARBA" id="ARBA00018569"/>
    </source>
</evidence>
<evidence type="ECO:0000256" key="8">
    <source>
        <dbReference type="ARBA" id="ARBA00023144"/>
    </source>
</evidence>
<comment type="subunit">
    <text evidence="10">Homodimer.</text>
</comment>
<evidence type="ECO:0000259" key="12">
    <source>
        <dbReference type="Pfam" id="PF01370"/>
    </source>
</evidence>
<dbReference type="Proteomes" id="UP000238218">
    <property type="component" value="Unassembled WGS sequence"/>
</dbReference>
<keyword evidence="8" id="KW-0299">Galactose metabolism</keyword>
<keyword evidence="10" id="KW-0119">Carbohydrate metabolism</keyword>
<evidence type="ECO:0000256" key="10">
    <source>
        <dbReference type="RuleBase" id="RU366046"/>
    </source>
</evidence>
<evidence type="ECO:0000256" key="11">
    <source>
        <dbReference type="SAM" id="MobiDB-lite"/>
    </source>
</evidence>
<dbReference type="EMBL" id="PVWP01000005">
    <property type="protein sequence ID" value="PSB37691.1"/>
    <property type="molecule type" value="Genomic_DNA"/>
</dbReference>
<comment type="cofactor">
    <cofactor evidence="2 10">
        <name>NAD(+)</name>
        <dbReference type="ChEBI" id="CHEBI:57540"/>
    </cofactor>
</comment>
<comment type="similarity">
    <text evidence="4 10">Belongs to the NAD(P)-dependent epimerase/dehydratase family.</text>
</comment>
<name>A0ABX5FAP8_9CHRO</name>
<feature type="compositionally biased region" description="Basic and acidic residues" evidence="11">
    <location>
        <begin position="362"/>
        <end position="371"/>
    </location>
</feature>
<reference evidence="13 14" key="2">
    <citation type="submission" date="2018-03" db="EMBL/GenBank/DDBJ databases">
        <title>The ancient ancestry and fast evolution of plastids.</title>
        <authorList>
            <person name="Moore K.R."/>
            <person name="Magnabosco C."/>
            <person name="Momper L."/>
            <person name="Gold D.A."/>
            <person name="Bosak T."/>
            <person name="Fournier G.P."/>
        </authorList>
    </citation>
    <scope>NUCLEOTIDE SEQUENCE [LARGE SCALE GENOMIC DNA]</scope>
    <source>
        <strain evidence="13 14">CCALA 015</strain>
    </source>
</reference>
<evidence type="ECO:0000256" key="1">
    <source>
        <dbReference type="ARBA" id="ARBA00000083"/>
    </source>
</evidence>
<proteinExistence type="inferred from homology"/>
<dbReference type="PANTHER" id="PTHR43725">
    <property type="entry name" value="UDP-GLUCOSE 4-EPIMERASE"/>
    <property type="match status" value="1"/>
</dbReference>